<evidence type="ECO:0000313" key="2">
    <source>
        <dbReference type="Proteomes" id="UP000249828"/>
    </source>
</evidence>
<gene>
    <name evidence="1" type="ORF">CI088_11230</name>
</gene>
<organism evidence="1 2">
    <name type="scientific">Enterococcus plantarum</name>
    <dbReference type="NCBI Taxonomy" id="1077675"/>
    <lineage>
        <taxon>Bacteria</taxon>
        <taxon>Bacillati</taxon>
        <taxon>Bacillota</taxon>
        <taxon>Bacilli</taxon>
        <taxon>Lactobacillales</taxon>
        <taxon>Enterococcaceae</taxon>
        <taxon>Enterococcus</taxon>
    </lineage>
</organism>
<protein>
    <submittedName>
        <fullName evidence="1">Uncharacterized protein</fullName>
    </submittedName>
</protein>
<comment type="caution">
    <text evidence="1">The sequence shown here is derived from an EMBL/GenBank/DDBJ whole genome shotgun (WGS) entry which is preliminary data.</text>
</comment>
<dbReference type="EMBL" id="PIEU01000088">
    <property type="protein sequence ID" value="PZL72173.1"/>
    <property type="molecule type" value="Genomic_DNA"/>
</dbReference>
<sequence length="105" mass="12860">MLKKMKREENFLSTLDKQPYETVYYNFKKQLQQFFDTKFESERKRKYFDAFFNLSNACQGFRKELFLLDDPIPQDQVEQLISSKFDTAKHEIWKQATQFFKEKGF</sequence>
<keyword evidence="2" id="KW-1185">Reference proteome</keyword>
<evidence type="ECO:0000313" key="1">
    <source>
        <dbReference type="EMBL" id="PZL72173.1"/>
    </source>
</evidence>
<accession>A0A2W3ZTG2</accession>
<name>A0A2W3ZTG2_9ENTE</name>
<dbReference type="Proteomes" id="UP000249828">
    <property type="component" value="Unassembled WGS sequence"/>
</dbReference>
<reference evidence="1 2" key="1">
    <citation type="submission" date="2017-11" db="EMBL/GenBank/DDBJ databases">
        <title>Draft genome sequence of Enterococcus plantarum TRW2 strain isolated from lettuce.</title>
        <authorList>
            <person name="Kim E.B."/>
            <person name="Marco M.L."/>
            <person name="Williams T.R."/>
            <person name="You I.H."/>
        </authorList>
    </citation>
    <scope>NUCLEOTIDE SEQUENCE [LARGE SCALE GENOMIC DNA]</scope>
    <source>
        <strain evidence="1 2">TRW2</strain>
    </source>
</reference>
<dbReference type="AlphaFoldDB" id="A0A2W3ZTG2"/>
<proteinExistence type="predicted"/>